<keyword evidence="2" id="KW-1185">Reference proteome</keyword>
<sequence length="111" mass="12799">MSSSSDNSTKMWIFGSSFRSGHSAPPILCVSRSEEHYDYILAADQQSRELSHRHVSKRAKKLKLKKEEIKLKPVIAFDVAEMWLHVIWTPRVLMYGGFKILFLANNFNSMP</sequence>
<dbReference type="InterPro" id="IPR015943">
    <property type="entry name" value="WD40/YVTN_repeat-like_dom_sf"/>
</dbReference>
<organism evidence="1 2">
    <name type="scientific">Solanum tuberosum</name>
    <name type="common">Potato</name>
    <dbReference type="NCBI Taxonomy" id="4113"/>
    <lineage>
        <taxon>Eukaryota</taxon>
        <taxon>Viridiplantae</taxon>
        <taxon>Streptophyta</taxon>
        <taxon>Embryophyta</taxon>
        <taxon>Tracheophyta</taxon>
        <taxon>Spermatophyta</taxon>
        <taxon>Magnoliopsida</taxon>
        <taxon>eudicotyledons</taxon>
        <taxon>Gunneridae</taxon>
        <taxon>Pentapetalae</taxon>
        <taxon>asterids</taxon>
        <taxon>lamiids</taxon>
        <taxon>Solanales</taxon>
        <taxon>Solanaceae</taxon>
        <taxon>Solanoideae</taxon>
        <taxon>Solaneae</taxon>
        <taxon>Solanum</taxon>
    </lineage>
</organism>
<reference evidence="1 2" key="1">
    <citation type="journal article" date="2021" name="bioRxiv">
        <title>Chromosome-scale and haplotype-resolved genome assembly of a tetraploid potato cultivar.</title>
        <authorList>
            <person name="Sun H."/>
            <person name="Jiao W.-B."/>
            <person name="Krause K."/>
            <person name="Campoy J.A."/>
            <person name="Goel M."/>
            <person name="Folz-Donahue K."/>
            <person name="Kukat C."/>
            <person name="Huettel B."/>
            <person name="Schneeberger K."/>
        </authorList>
    </citation>
    <scope>NUCLEOTIDE SEQUENCE [LARGE SCALE GENOMIC DNA]</scope>
    <source>
        <strain evidence="1">SolTubOtavaFocal</strain>
        <tissue evidence="1">Leaves</tissue>
    </source>
</reference>
<dbReference type="Gene3D" id="2.130.10.10">
    <property type="entry name" value="YVTN repeat-like/Quinoprotein amine dehydrogenase"/>
    <property type="match status" value="2"/>
</dbReference>
<evidence type="ECO:0000313" key="1">
    <source>
        <dbReference type="EMBL" id="KAH0782316.1"/>
    </source>
</evidence>
<proteinExistence type="predicted"/>
<accession>A0ABQ7WNJ4</accession>
<dbReference type="EMBL" id="JAIVGD010000001">
    <property type="protein sequence ID" value="KAH0782316.1"/>
    <property type="molecule type" value="Genomic_DNA"/>
</dbReference>
<gene>
    <name evidence="1" type="ORF">KY290_001914</name>
</gene>
<evidence type="ECO:0000313" key="2">
    <source>
        <dbReference type="Proteomes" id="UP000826656"/>
    </source>
</evidence>
<dbReference type="Proteomes" id="UP000826656">
    <property type="component" value="Unassembled WGS sequence"/>
</dbReference>
<comment type="caution">
    <text evidence="1">The sequence shown here is derived from an EMBL/GenBank/DDBJ whole genome shotgun (WGS) entry which is preliminary data.</text>
</comment>
<protein>
    <submittedName>
        <fullName evidence="1">Uncharacterized protein</fullName>
    </submittedName>
</protein>
<name>A0ABQ7WNJ4_SOLTU</name>